<name>A0AAP2YWT9_9EURY</name>
<dbReference type="EMBL" id="JAOPKB010000007">
    <property type="protein sequence ID" value="MCU4973696.1"/>
    <property type="molecule type" value="Genomic_DNA"/>
</dbReference>
<comment type="caution">
    <text evidence="2">The sequence shown here is derived from an EMBL/GenBank/DDBJ whole genome shotgun (WGS) entry which is preliminary data.</text>
</comment>
<keyword evidence="4" id="KW-1185">Reference proteome</keyword>
<evidence type="ECO:0000256" key="1">
    <source>
        <dbReference type="SAM" id="MobiDB-lite"/>
    </source>
</evidence>
<evidence type="ECO:0000313" key="3">
    <source>
        <dbReference type="EMBL" id="MCU4973696.1"/>
    </source>
</evidence>
<evidence type="ECO:0000313" key="5">
    <source>
        <dbReference type="Proteomes" id="UP001321018"/>
    </source>
</evidence>
<evidence type="ECO:0008006" key="6">
    <source>
        <dbReference type="Google" id="ProtNLM"/>
    </source>
</evidence>
<dbReference type="RefSeq" id="WP_338002822.1">
    <property type="nucleotide sequence ID" value="NZ_JAOPKA010000003.1"/>
</dbReference>
<feature type="region of interest" description="Disordered" evidence="1">
    <location>
        <begin position="1"/>
        <end position="42"/>
    </location>
</feature>
<sequence>MSGESPSDSSEPHSDSEAEPDFAESANTESRTPPECPRCSRPVTAVTVCGPEDAQAAPYGCRLHPGELERS</sequence>
<protein>
    <recommendedName>
        <fullName evidence="6">Small CPxCG-related zinc finger protein</fullName>
    </recommendedName>
</protein>
<accession>A0AAP2YWT9</accession>
<dbReference type="EMBL" id="JAOPKA010000003">
    <property type="protein sequence ID" value="MCU4740981.1"/>
    <property type="molecule type" value="Genomic_DNA"/>
</dbReference>
<evidence type="ECO:0000313" key="4">
    <source>
        <dbReference type="Proteomes" id="UP001320972"/>
    </source>
</evidence>
<evidence type="ECO:0000313" key="2">
    <source>
        <dbReference type="EMBL" id="MCU4740981.1"/>
    </source>
</evidence>
<organism evidence="2 5">
    <name type="scientific">Natronoglomus mannanivorans</name>
    <dbReference type="NCBI Taxonomy" id="2979990"/>
    <lineage>
        <taxon>Archaea</taxon>
        <taxon>Methanobacteriati</taxon>
        <taxon>Methanobacteriota</taxon>
        <taxon>Stenosarchaea group</taxon>
        <taxon>Halobacteria</taxon>
        <taxon>Halobacteriales</taxon>
        <taxon>Natrialbaceae</taxon>
        <taxon>Natronoglomus</taxon>
    </lineage>
</organism>
<proteinExistence type="predicted"/>
<reference evidence="2 4" key="1">
    <citation type="submission" date="2022-09" db="EMBL/GenBank/DDBJ databases">
        <title>Enrichment on poylsaccharides allowed isolation of novel metabolic and taxonomic groups of Haloarchaea.</title>
        <authorList>
            <person name="Sorokin D.Y."/>
            <person name="Elcheninov A.G."/>
            <person name="Khizhniak T.V."/>
            <person name="Kolganova T.V."/>
            <person name="Kublanov I.V."/>
        </authorList>
    </citation>
    <scope>NUCLEOTIDE SEQUENCE</scope>
    <source>
        <strain evidence="3 4">AArc-m2/3/4</strain>
        <strain evidence="2">AArc-xg1-1</strain>
    </source>
</reference>
<dbReference type="Proteomes" id="UP001320972">
    <property type="component" value="Unassembled WGS sequence"/>
</dbReference>
<gene>
    <name evidence="3" type="ORF">OB955_13225</name>
    <name evidence="2" type="ORF">OB960_06145</name>
</gene>
<dbReference type="AlphaFoldDB" id="A0AAP2YWT9"/>
<dbReference type="Proteomes" id="UP001321018">
    <property type="component" value="Unassembled WGS sequence"/>
</dbReference>